<gene>
    <name evidence="2" type="ORF">GcM1_229044</name>
</gene>
<name>A0A420INJ1_9PEZI</name>
<organism evidence="2 3">
    <name type="scientific">Golovinomyces cichoracearum</name>
    <dbReference type="NCBI Taxonomy" id="62708"/>
    <lineage>
        <taxon>Eukaryota</taxon>
        <taxon>Fungi</taxon>
        <taxon>Dikarya</taxon>
        <taxon>Ascomycota</taxon>
        <taxon>Pezizomycotina</taxon>
        <taxon>Leotiomycetes</taxon>
        <taxon>Erysiphales</taxon>
        <taxon>Erysiphaceae</taxon>
        <taxon>Golovinomyces</taxon>
    </lineage>
</organism>
<proteinExistence type="predicted"/>
<evidence type="ECO:0000313" key="3">
    <source>
        <dbReference type="Proteomes" id="UP000285326"/>
    </source>
</evidence>
<evidence type="ECO:0000313" key="2">
    <source>
        <dbReference type="EMBL" id="RKF76126.1"/>
    </source>
</evidence>
<protein>
    <submittedName>
        <fullName evidence="2">Uncharacterized protein</fullName>
    </submittedName>
</protein>
<sequence length="171" mass="18790">MKNIDGDVDMLSPEPRQHAAPPPSSSPNPLTTNNRGKTRIPPGNESEKTVPARQDGPSATQTPIYLTKSIEDAVEQARHLTLKRESVAKEYARALDEVTNYLNDAGALYEASKLTLALARALQQFFKGFENLDSVDISKFSYNTSPNPQPSKSCVALTYAQAEKSHVIKYI</sequence>
<comment type="caution">
    <text evidence="2">The sequence shown here is derived from an EMBL/GenBank/DDBJ whole genome shotgun (WGS) entry which is preliminary data.</text>
</comment>
<reference evidence="2 3" key="1">
    <citation type="journal article" date="2018" name="BMC Genomics">
        <title>Comparative genome analyses reveal sequence features reflecting distinct modes of host-adaptation between dicot and monocot powdery mildew.</title>
        <authorList>
            <person name="Wu Y."/>
            <person name="Ma X."/>
            <person name="Pan Z."/>
            <person name="Kale S.D."/>
            <person name="Song Y."/>
            <person name="King H."/>
            <person name="Zhang Q."/>
            <person name="Presley C."/>
            <person name="Deng X."/>
            <person name="Wei C.I."/>
            <person name="Xiao S."/>
        </authorList>
    </citation>
    <scope>NUCLEOTIDE SEQUENCE [LARGE SCALE GENOMIC DNA]</scope>
    <source>
        <strain evidence="2">UMSG1</strain>
    </source>
</reference>
<accession>A0A420INJ1</accession>
<dbReference type="AlphaFoldDB" id="A0A420INJ1"/>
<evidence type="ECO:0000256" key="1">
    <source>
        <dbReference type="SAM" id="MobiDB-lite"/>
    </source>
</evidence>
<dbReference type="Proteomes" id="UP000285326">
    <property type="component" value="Unassembled WGS sequence"/>
</dbReference>
<feature type="region of interest" description="Disordered" evidence="1">
    <location>
        <begin position="1"/>
        <end position="64"/>
    </location>
</feature>
<dbReference type="EMBL" id="MCBS01022955">
    <property type="protein sequence ID" value="RKF76126.1"/>
    <property type="molecule type" value="Genomic_DNA"/>
</dbReference>